<evidence type="ECO:0000256" key="1">
    <source>
        <dbReference type="SAM" id="MobiDB-lite"/>
    </source>
</evidence>
<comment type="caution">
    <text evidence="2">The sequence shown here is derived from an EMBL/GenBank/DDBJ whole genome shotgun (WGS) entry which is preliminary data.</text>
</comment>
<gene>
    <name evidence="2" type="ORF">FMUND_13324</name>
</gene>
<dbReference type="EMBL" id="JAAOAN010000603">
    <property type="protein sequence ID" value="KAF5702769.1"/>
    <property type="molecule type" value="Genomic_DNA"/>
</dbReference>
<dbReference type="Proteomes" id="UP000544331">
    <property type="component" value="Unassembled WGS sequence"/>
</dbReference>
<feature type="compositionally biased region" description="Polar residues" evidence="1">
    <location>
        <begin position="14"/>
        <end position="36"/>
    </location>
</feature>
<protein>
    <submittedName>
        <fullName evidence="2">Uncharacterized protein</fullName>
    </submittedName>
</protein>
<evidence type="ECO:0000313" key="2">
    <source>
        <dbReference type="EMBL" id="KAF5702769.1"/>
    </source>
</evidence>
<feature type="region of interest" description="Disordered" evidence="1">
    <location>
        <begin position="1"/>
        <end position="59"/>
    </location>
</feature>
<dbReference type="AlphaFoldDB" id="A0A8H5XZL4"/>
<accession>A0A8H5XZL4</accession>
<reference evidence="2 3" key="1">
    <citation type="submission" date="2020-05" db="EMBL/GenBank/DDBJ databases">
        <title>Identification and distribution of gene clusters putatively required for synthesis of sphingolipid metabolism inhibitors in phylogenetically diverse species of the filamentous fungus Fusarium.</title>
        <authorList>
            <person name="Kim H.-S."/>
            <person name="Busman M."/>
            <person name="Brown D.W."/>
            <person name="Divon H."/>
            <person name="Uhlig S."/>
            <person name="Proctor R.H."/>
        </authorList>
    </citation>
    <scope>NUCLEOTIDE SEQUENCE [LARGE SCALE GENOMIC DNA]</scope>
    <source>
        <strain evidence="2 3">NRRL 66235</strain>
    </source>
</reference>
<organism evidence="2 3">
    <name type="scientific">Fusarium mundagurra</name>
    <dbReference type="NCBI Taxonomy" id="1567541"/>
    <lineage>
        <taxon>Eukaryota</taxon>
        <taxon>Fungi</taxon>
        <taxon>Dikarya</taxon>
        <taxon>Ascomycota</taxon>
        <taxon>Pezizomycotina</taxon>
        <taxon>Sordariomycetes</taxon>
        <taxon>Hypocreomycetidae</taxon>
        <taxon>Hypocreales</taxon>
        <taxon>Nectriaceae</taxon>
        <taxon>Fusarium</taxon>
        <taxon>Fusarium fujikuroi species complex</taxon>
    </lineage>
</organism>
<keyword evidence="3" id="KW-1185">Reference proteome</keyword>
<name>A0A8H5XZL4_9HYPO</name>
<sequence length="132" mass="15169">MKLNLSHSPHAKGSQDSPPSHTAYNLTTNIAQTNEVPTDKEGTTTRKRRQGIQNTISQYTPDDPQLNFVDLPFFEFGIEIQCKIEFDACRHFIEEENITIHENDREGLKCEAYIDRRRLLRKTSESQLATSC</sequence>
<proteinExistence type="predicted"/>
<evidence type="ECO:0000313" key="3">
    <source>
        <dbReference type="Proteomes" id="UP000544331"/>
    </source>
</evidence>